<sequence>MEGRRHYVDPSITIDEGESIPLPPTTTASLPLKAALFSPRELALESRCNSTGGTENDLWKRRSSTIKLQPRGIRVSLKFVSSRATGDVVLATKPLPFVPRRLSGRSRLYRRVEGEARDHHAAPLTIVLKMTVEAHDDLRTSFVLSPHLLDNGIGRDASNAVSVPADKHMAERNHAVVRFHNGGGYFISSHDQANYG</sequence>
<dbReference type="VEuPathDB" id="FungiDB:H257_18884"/>
<name>A0A6A5AW20_APHAT</name>
<dbReference type="Proteomes" id="UP000469452">
    <property type="component" value="Unassembled WGS sequence"/>
</dbReference>
<feature type="non-terminal residue" evidence="1">
    <location>
        <position position="196"/>
    </location>
</feature>
<dbReference type="AlphaFoldDB" id="A0A6A5AW20"/>
<organism evidence="1 2">
    <name type="scientific">Aphanomyces astaci</name>
    <name type="common">Crayfish plague agent</name>
    <dbReference type="NCBI Taxonomy" id="112090"/>
    <lineage>
        <taxon>Eukaryota</taxon>
        <taxon>Sar</taxon>
        <taxon>Stramenopiles</taxon>
        <taxon>Oomycota</taxon>
        <taxon>Saprolegniomycetes</taxon>
        <taxon>Saprolegniales</taxon>
        <taxon>Verrucalvaceae</taxon>
        <taxon>Aphanomyces</taxon>
    </lineage>
</organism>
<evidence type="ECO:0000313" key="1">
    <source>
        <dbReference type="EMBL" id="KAF0774645.1"/>
    </source>
</evidence>
<accession>A0A6A5AW20</accession>
<dbReference type="EMBL" id="VJMI01003393">
    <property type="protein sequence ID" value="KAF0774645.1"/>
    <property type="molecule type" value="Genomic_DNA"/>
</dbReference>
<reference evidence="1 2" key="1">
    <citation type="submission" date="2019-06" db="EMBL/GenBank/DDBJ databases">
        <title>Genomics analysis of Aphanomyces spp. identifies a new class of oomycete effector associated with host adaptation.</title>
        <authorList>
            <person name="Gaulin E."/>
        </authorList>
    </citation>
    <scope>NUCLEOTIDE SEQUENCE [LARGE SCALE GENOMIC DNA]</scope>
    <source>
        <strain evidence="1 2">E</strain>
    </source>
</reference>
<proteinExistence type="predicted"/>
<comment type="caution">
    <text evidence="1">The sequence shown here is derived from an EMBL/GenBank/DDBJ whole genome shotgun (WGS) entry which is preliminary data.</text>
</comment>
<evidence type="ECO:0000313" key="2">
    <source>
        <dbReference type="Proteomes" id="UP000469452"/>
    </source>
</evidence>
<protein>
    <submittedName>
        <fullName evidence="1">Uncharacterized protein</fullName>
    </submittedName>
</protein>
<gene>
    <name evidence="1" type="ORF">AaE_001655</name>
</gene>